<dbReference type="InterPro" id="IPR023696">
    <property type="entry name" value="Ureohydrolase_dom_sf"/>
</dbReference>
<keyword evidence="3" id="KW-0464">Manganese</keyword>
<protein>
    <recommendedName>
        <fullName evidence="7">Arginase</fullName>
    </recommendedName>
</protein>
<dbReference type="AlphaFoldDB" id="A0A7Z7HSW7"/>
<dbReference type="Proteomes" id="UP000242886">
    <property type="component" value="Chromosome SDENCHOL"/>
</dbReference>
<gene>
    <name evidence="5" type="ORF">SDENCHOL_20607</name>
</gene>
<evidence type="ECO:0000313" key="6">
    <source>
        <dbReference type="Proteomes" id="UP000242886"/>
    </source>
</evidence>
<dbReference type="EMBL" id="LT837803">
    <property type="protein sequence ID" value="SMB28297.1"/>
    <property type="molecule type" value="Genomic_DNA"/>
</dbReference>
<organism evidence="5 6">
    <name type="scientific">Sterolibacterium denitrificans</name>
    <dbReference type="NCBI Taxonomy" id="157592"/>
    <lineage>
        <taxon>Bacteria</taxon>
        <taxon>Pseudomonadati</taxon>
        <taxon>Pseudomonadota</taxon>
        <taxon>Betaproteobacteria</taxon>
        <taxon>Nitrosomonadales</taxon>
        <taxon>Sterolibacteriaceae</taxon>
        <taxon>Sterolibacterium</taxon>
    </lineage>
</organism>
<evidence type="ECO:0000256" key="2">
    <source>
        <dbReference type="ARBA" id="ARBA00022801"/>
    </source>
</evidence>
<dbReference type="RefSeq" id="WP_154717090.1">
    <property type="nucleotide sequence ID" value="NZ_LT837803.1"/>
</dbReference>
<accession>A0A7Z7HSW7</accession>
<evidence type="ECO:0000256" key="1">
    <source>
        <dbReference type="ARBA" id="ARBA00022723"/>
    </source>
</evidence>
<dbReference type="PROSITE" id="PS51409">
    <property type="entry name" value="ARGINASE_2"/>
    <property type="match status" value="1"/>
</dbReference>
<comment type="similarity">
    <text evidence="4">Belongs to the arginase family.</text>
</comment>
<evidence type="ECO:0000256" key="3">
    <source>
        <dbReference type="ARBA" id="ARBA00023211"/>
    </source>
</evidence>
<keyword evidence="6" id="KW-1185">Reference proteome</keyword>
<dbReference type="Gene3D" id="3.40.800.10">
    <property type="entry name" value="Ureohydrolase domain"/>
    <property type="match status" value="1"/>
</dbReference>
<dbReference type="GO" id="GO:0030145">
    <property type="term" value="F:manganese ion binding"/>
    <property type="evidence" value="ECO:0007669"/>
    <property type="project" value="TreeGrafter"/>
</dbReference>
<proteinExistence type="inferred from homology"/>
<evidence type="ECO:0000256" key="4">
    <source>
        <dbReference type="PROSITE-ProRule" id="PRU00742"/>
    </source>
</evidence>
<reference evidence="5" key="1">
    <citation type="submission" date="2017-03" db="EMBL/GenBank/DDBJ databases">
        <authorList>
            <consortium name="AG Boll"/>
        </authorList>
    </citation>
    <scope>NUCLEOTIDE SEQUENCE [LARGE SCALE GENOMIC DNA]</scope>
    <source>
        <strain evidence="5">Chol</strain>
    </source>
</reference>
<dbReference type="PANTHER" id="PTHR43782">
    <property type="entry name" value="ARGINASE"/>
    <property type="match status" value="1"/>
</dbReference>
<dbReference type="GO" id="GO:0004053">
    <property type="term" value="F:arginase activity"/>
    <property type="evidence" value="ECO:0007669"/>
    <property type="project" value="TreeGrafter"/>
</dbReference>
<name>A0A7Z7HSW7_9PROT</name>
<evidence type="ECO:0000313" key="5">
    <source>
        <dbReference type="EMBL" id="SMB28297.1"/>
    </source>
</evidence>
<dbReference type="GO" id="GO:0005829">
    <property type="term" value="C:cytosol"/>
    <property type="evidence" value="ECO:0007669"/>
    <property type="project" value="TreeGrafter"/>
</dbReference>
<evidence type="ECO:0008006" key="7">
    <source>
        <dbReference type="Google" id="ProtNLM"/>
    </source>
</evidence>
<dbReference type="SUPFAM" id="SSF52768">
    <property type="entry name" value="Arginase/deacetylase"/>
    <property type="match status" value="1"/>
</dbReference>
<keyword evidence="1" id="KW-0479">Metal-binding</keyword>
<dbReference type="Pfam" id="PF00491">
    <property type="entry name" value="Arginase"/>
    <property type="match status" value="1"/>
</dbReference>
<dbReference type="InterPro" id="IPR006035">
    <property type="entry name" value="Ureohydrolase"/>
</dbReference>
<sequence>MAESKEIAAMGGDAAPVVVQAAQAARAAPALRLIGVSSGYGVPPVACDGSMQAAQALHLADVGHGVRRNRVACSWDEPLSLADAAGLSREEALRRISSLLEERIVAAVLASRPQQRVIPVVLSGDHAIAHGAWRGVARTCMEKPGLLWIDAHLDAHTSLSTPSGNLHGMPLAALLGCMPNPWQQNRPVIEAGRTCVFGARSFESAELQLLQRLDVRIFGMAEICQRGLSATFAEALARVGGVAGSGQRQPFGISLDLDALDPQFAHGVNTPVADGLDADALLEELRGLAHRENFVGFEVSEYNPQVDADRQTAAFVTRLLASLTLPAQ</sequence>
<dbReference type="PANTHER" id="PTHR43782:SF3">
    <property type="entry name" value="ARGINASE"/>
    <property type="match status" value="1"/>
</dbReference>
<dbReference type="PRINTS" id="PR00116">
    <property type="entry name" value="ARGINASE"/>
</dbReference>
<keyword evidence="2" id="KW-0378">Hydrolase</keyword>